<dbReference type="PROSITE" id="PS50850">
    <property type="entry name" value="MFS"/>
    <property type="match status" value="1"/>
</dbReference>
<dbReference type="KEGG" id="ard:AXF14_11025"/>
<comment type="similarity">
    <text evidence="7">Belongs to the major facilitator superfamily. Drug:H(+) antiporter-3 (DHA3) (TC 2.A.1.21) family.</text>
</comment>
<dbReference type="Pfam" id="PF07690">
    <property type="entry name" value="MFS_1"/>
    <property type="match status" value="1"/>
</dbReference>
<evidence type="ECO:0000259" key="10">
    <source>
        <dbReference type="PROSITE" id="PS50850"/>
    </source>
</evidence>
<keyword evidence="12" id="KW-1185">Reference proteome</keyword>
<evidence type="ECO:0000313" key="11">
    <source>
        <dbReference type="EMBL" id="AMD88010.1"/>
    </source>
</evidence>
<keyword evidence="6 9" id="KW-0472">Membrane</keyword>
<feature type="transmembrane region" description="Helical" evidence="9">
    <location>
        <begin position="228"/>
        <end position="247"/>
    </location>
</feature>
<dbReference type="PANTHER" id="PTHR23513">
    <property type="entry name" value="INTEGRAL MEMBRANE EFFLUX PROTEIN-RELATED"/>
    <property type="match status" value="1"/>
</dbReference>
<dbReference type="Proteomes" id="UP000065220">
    <property type="component" value="Chromosome"/>
</dbReference>
<evidence type="ECO:0000256" key="9">
    <source>
        <dbReference type="SAM" id="Phobius"/>
    </source>
</evidence>
<evidence type="ECO:0000256" key="1">
    <source>
        <dbReference type="ARBA" id="ARBA00004429"/>
    </source>
</evidence>
<evidence type="ECO:0000256" key="4">
    <source>
        <dbReference type="ARBA" id="ARBA00022692"/>
    </source>
</evidence>
<feature type="transmembrane region" description="Helical" evidence="9">
    <location>
        <begin position="88"/>
        <end position="112"/>
    </location>
</feature>
<protein>
    <recommendedName>
        <fullName evidence="8">Multidrug efflux pump Tap</fullName>
    </recommendedName>
</protein>
<dbReference type="STRING" id="111015.AXF14_11025"/>
<dbReference type="InterPro" id="IPR011701">
    <property type="entry name" value="MFS"/>
</dbReference>
<evidence type="ECO:0000256" key="6">
    <source>
        <dbReference type="ARBA" id="ARBA00023136"/>
    </source>
</evidence>
<dbReference type="InterPro" id="IPR036259">
    <property type="entry name" value="MFS_trans_sf"/>
</dbReference>
<feature type="transmembrane region" description="Helical" evidence="9">
    <location>
        <begin position="291"/>
        <end position="308"/>
    </location>
</feature>
<keyword evidence="2" id="KW-0813">Transport</keyword>
<feature type="transmembrane region" description="Helical" evidence="9">
    <location>
        <begin position="30"/>
        <end position="51"/>
    </location>
</feature>
<evidence type="ECO:0000313" key="12">
    <source>
        <dbReference type="Proteomes" id="UP000065220"/>
    </source>
</evidence>
<feature type="transmembrane region" description="Helical" evidence="9">
    <location>
        <begin position="259"/>
        <end position="279"/>
    </location>
</feature>
<dbReference type="InterPro" id="IPR020846">
    <property type="entry name" value="MFS_dom"/>
</dbReference>
<evidence type="ECO:0000256" key="7">
    <source>
        <dbReference type="ARBA" id="ARBA00038075"/>
    </source>
</evidence>
<dbReference type="GO" id="GO:0022857">
    <property type="term" value="F:transmembrane transporter activity"/>
    <property type="evidence" value="ECO:0007669"/>
    <property type="project" value="InterPro"/>
</dbReference>
<evidence type="ECO:0000256" key="2">
    <source>
        <dbReference type="ARBA" id="ARBA00022448"/>
    </source>
</evidence>
<dbReference type="AlphaFoldDB" id="A0A120KLE3"/>
<reference evidence="12" key="1">
    <citation type="submission" date="2016-02" db="EMBL/GenBank/DDBJ databases">
        <authorList>
            <person name="Holder M.E."/>
            <person name="Ajami N.J."/>
            <person name="Petrosino J.F."/>
        </authorList>
    </citation>
    <scope>NUCLEOTIDE SEQUENCE [LARGE SCALE GENOMIC DNA]</scope>
    <source>
        <strain evidence="12">CCUG 36733</strain>
    </source>
</reference>
<accession>A0A120KLE3</accession>
<feature type="domain" description="Major facilitator superfamily (MFS) profile" evidence="10">
    <location>
        <begin position="225"/>
        <end position="422"/>
    </location>
</feature>
<dbReference type="EMBL" id="CP014228">
    <property type="protein sequence ID" value="AMD88010.1"/>
    <property type="molecule type" value="Genomic_DNA"/>
</dbReference>
<evidence type="ECO:0000256" key="5">
    <source>
        <dbReference type="ARBA" id="ARBA00022989"/>
    </source>
</evidence>
<proteinExistence type="inferred from homology"/>
<sequence length="422" mass="43597">MATTADRYGGAVQALGLTLLTYSLTGSTTLAGTLGTIKMVIAYGFALFGGLITDRADRRTLMVLRAVLNGTVWAAFAVLVAIDRMTFPLLVVFTVVGTTLGALIGGAGEAALRSLVTVQQYPRASAVNQARDASADVLGGPLSGALFAAGHALPWVVGSFGYLVLGLAAWRLPPLKPAAPPEDGVGAHGGSERPQVSGIRWRGLRVLPVLRDATEGFRWVLDRPRMTALVVISLINNVGTFLVFTTFELGLLAEGASSAQVGLLSTAEAIGILIGSPVAGRLTDRVATGRLVVLSQAWIVASYSVALVNQSFAVVLAACFLETLILPTNGAATSGFIFAMVPPDLQGRVDSAQVLLVGVPVAFTSVAAGALVAGPGIAVGIAVGVGLCALSLAVALFSRTVRRIPVPAQWTSLVEDRVEHHE</sequence>
<evidence type="ECO:0000256" key="8">
    <source>
        <dbReference type="ARBA" id="ARBA00040914"/>
    </source>
</evidence>
<feature type="transmembrane region" description="Helical" evidence="9">
    <location>
        <begin position="63"/>
        <end position="82"/>
    </location>
</feature>
<evidence type="ECO:0000256" key="3">
    <source>
        <dbReference type="ARBA" id="ARBA00022475"/>
    </source>
</evidence>
<name>A0A120KLE3_ACTRD</name>
<organism evidence="11 12">
    <name type="scientific">Actinomyces radicidentis</name>
    <dbReference type="NCBI Taxonomy" id="111015"/>
    <lineage>
        <taxon>Bacteria</taxon>
        <taxon>Bacillati</taxon>
        <taxon>Actinomycetota</taxon>
        <taxon>Actinomycetes</taxon>
        <taxon>Actinomycetales</taxon>
        <taxon>Actinomycetaceae</taxon>
        <taxon>Actinomyces</taxon>
    </lineage>
</organism>
<dbReference type="PANTHER" id="PTHR23513:SF9">
    <property type="entry name" value="ENTEROBACTIN EXPORTER ENTS"/>
    <property type="match status" value="1"/>
</dbReference>
<keyword evidence="5 9" id="KW-1133">Transmembrane helix</keyword>
<keyword evidence="3" id="KW-1003">Cell membrane</keyword>
<dbReference type="SUPFAM" id="SSF103473">
    <property type="entry name" value="MFS general substrate transporter"/>
    <property type="match status" value="1"/>
</dbReference>
<dbReference type="GO" id="GO:0005886">
    <property type="term" value="C:plasma membrane"/>
    <property type="evidence" value="ECO:0007669"/>
    <property type="project" value="UniProtKB-SubCell"/>
</dbReference>
<gene>
    <name evidence="11" type="ORF">AXF14_11025</name>
</gene>
<feature type="transmembrane region" description="Helical" evidence="9">
    <location>
        <begin position="377"/>
        <end position="397"/>
    </location>
</feature>
<keyword evidence="4 9" id="KW-0812">Transmembrane</keyword>
<feature type="transmembrane region" description="Helical" evidence="9">
    <location>
        <begin position="314"/>
        <end position="341"/>
    </location>
</feature>
<dbReference type="Gene3D" id="1.20.1250.20">
    <property type="entry name" value="MFS general substrate transporter like domains"/>
    <property type="match status" value="1"/>
</dbReference>
<comment type="subcellular location">
    <subcellularLocation>
        <location evidence="1">Cell inner membrane</location>
        <topology evidence="1">Multi-pass membrane protein</topology>
    </subcellularLocation>
</comment>
<feature type="transmembrane region" description="Helical" evidence="9">
    <location>
        <begin position="353"/>
        <end position="371"/>
    </location>
</feature>